<evidence type="ECO:0000256" key="3">
    <source>
        <dbReference type="SAM" id="SignalP"/>
    </source>
</evidence>
<dbReference type="PROSITE" id="PS50234">
    <property type="entry name" value="VWFA"/>
    <property type="match status" value="1"/>
</dbReference>
<feature type="compositionally biased region" description="Basic and acidic residues" evidence="1">
    <location>
        <begin position="346"/>
        <end position="359"/>
    </location>
</feature>
<feature type="transmembrane region" description="Helical" evidence="2">
    <location>
        <begin position="363"/>
        <end position="385"/>
    </location>
</feature>
<proteinExistence type="predicted"/>
<dbReference type="SUPFAM" id="SSF53300">
    <property type="entry name" value="vWA-like"/>
    <property type="match status" value="1"/>
</dbReference>
<dbReference type="InterPro" id="IPR008984">
    <property type="entry name" value="SMAD_FHA_dom_sf"/>
</dbReference>
<evidence type="ECO:0000256" key="1">
    <source>
        <dbReference type="SAM" id="MobiDB-lite"/>
    </source>
</evidence>
<evidence type="ECO:0000313" key="6">
    <source>
        <dbReference type="EMBL" id="MCU6685185.1"/>
    </source>
</evidence>
<feature type="compositionally biased region" description="Basic and acidic residues" evidence="1">
    <location>
        <begin position="409"/>
        <end position="428"/>
    </location>
</feature>
<organism evidence="6 7">
    <name type="scientific">Dorea acetigenes</name>
    <dbReference type="NCBI Taxonomy" id="2981787"/>
    <lineage>
        <taxon>Bacteria</taxon>
        <taxon>Bacillati</taxon>
        <taxon>Bacillota</taxon>
        <taxon>Clostridia</taxon>
        <taxon>Lachnospirales</taxon>
        <taxon>Lachnospiraceae</taxon>
        <taxon>Dorea</taxon>
    </lineage>
</organism>
<evidence type="ECO:0000256" key="2">
    <source>
        <dbReference type="SAM" id="Phobius"/>
    </source>
</evidence>
<keyword evidence="7" id="KW-1185">Reference proteome</keyword>
<dbReference type="PROSITE" id="PS50006">
    <property type="entry name" value="FHA_DOMAIN"/>
    <property type="match status" value="1"/>
</dbReference>
<feature type="chain" id="PRO_5045956872" evidence="3">
    <location>
        <begin position="33"/>
        <end position="540"/>
    </location>
</feature>
<feature type="region of interest" description="Disordered" evidence="1">
    <location>
        <begin position="395"/>
        <end position="428"/>
    </location>
</feature>
<feature type="signal peptide" evidence="3">
    <location>
        <begin position="1"/>
        <end position="32"/>
    </location>
</feature>
<keyword evidence="3" id="KW-0732">Signal</keyword>
<dbReference type="Proteomes" id="UP001652431">
    <property type="component" value="Unassembled WGS sequence"/>
</dbReference>
<dbReference type="Pfam" id="PF13519">
    <property type="entry name" value="VWA_2"/>
    <property type="match status" value="1"/>
</dbReference>
<dbReference type="InterPro" id="IPR002035">
    <property type="entry name" value="VWF_A"/>
</dbReference>
<dbReference type="InterPro" id="IPR036465">
    <property type="entry name" value="vWFA_dom_sf"/>
</dbReference>
<keyword evidence="2" id="KW-0812">Transmembrane</keyword>
<gene>
    <name evidence="6" type="ORF">OCV99_01215</name>
</gene>
<reference evidence="6 7" key="1">
    <citation type="journal article" date="2021" name="ISME Commun">
        <title>Automated analysis of genomic sequences facilitates high-throughput and comprehensive description of bacteria.</title>
        <authorList>
            <person name="Hitch T.C.A."/>
        </authorList>
    </citation>
    <scope>NUCLEOTIDE SEQUENCE [LARGE SCALE GENOMIC DNA]</scope>
    <source>
        <strain evidence="6 7">Sanger_03</strain>
    </source>
</reference>
<keyword evidence="2" id="KW-0472">Membrane</keyword>
<dbReference type="EMBL" id="JAOQJU010000001">
    <property type="protein sequence ID" value="MCU6685185.1"/>
    <property type="molecule type" value="Genomic_DNA"/>
</dbReference>
<accession>A0ABT2RIK5</accession>
<protein>
    <submittedName>
        <fullName evidence="6">FHA domain-containing protein</fullName>
    </submittedName>
</protein>
<dbReference type="Gene3D" id="3.40.50.410">
    <property type="entry name" value="von Willebrand factor, type A domain"/>
    <property type="match status" value="1"/>
</dbReference>
<name>A0ABT2RIK5_9FIRM</name>
<dbReference type="Gene3D" id="2.60.200.20">
    <property type="match status" value="1"/>
</dbReference>
<evidence type="ECO:0000313" key="7">
    <source>
        <dbReference type="Proteomes" id="UP001652431"/>
    </source>
</evidence>
<sequence length="540" mass="59123">MKGRKRKNLRYPYISVLLLLGALFFSSIPAEASSGGFLEGYETEEGQIKLFCDIPENGEAAAEETQFAVTLSSQELPALGITTAGEEHTPMTFYCLVDVSGSMGQEQMDQAKAVLTAISQGMNENDNMVISSLGNQLSDSGFLSDKNAINAEIQNLQIGNEDTNLYAGIVKSIDILKTDIRVNPKKCLLILSDGQDDQKSGITQSEAEQAVLDSSIPIYTVATLPSDPSGGQLEFAKLLGSFARISVGGIHYAPVVDGTDASSVGQAILQKERNCVVLTLDTSQVDAEGKDILLLRVIYTAKDQTVLEDTMEIFSEDLKIAEAPDTEEGAEPGSEPESEPEEPEPEPAREPEPEPESEPDHRLWIAIGVLAVLVIIAGILAVFFAKKKKGEKLSAEESGAGDFGVEDYEEKKADEIEPSKEDGQAEQKENRRIVYEVRFTAIGYENICRTLQMEEGRVMTLGRDKRSELILNPEDKRLSGVHCKVCCEKNQFNIQDMDSRNGTFVNGVPIRNLGMTAVENGHTARMGSYEYRITIMRKEE</sequence>
<feature type="region of interest" description="Disordered" evidence="1">
    <location>
        <begin position="320"/>
        <end position="359"/>
    </location>
</feature>
<dbReference type="CDD" id="cd00198">
    <property type="entry name" value="vWFA"/>
    <property type="match status" value="1"/>
</dbReference>
<dbReference type="SMART" id="SM00240">
    <property type="entry name" value="FHA"/>
    <property type="match status" value="1"/>
</dbReference>
<dbReference type="RefSeq" id="WP_158367369.1">
    <property type="nucleotide sequence ID" value="NZ_JAOQJU010000001.1"/>
</dbReference>
<dbReference type="Pfam" id="PF00498">
    <property type="entry name" value="FHA"/>
    <property type="match status" value="1"/>
</dbReference>
<evidence type="ECO:0000259" key="5">
    <source>
        <dbReference type="PROSITE" id="PS50234"/>
    </source>
</evidence>
<feature type="domain" description="FHA" evidence="4">
    <location>
        <begin position="459"/>
        <end position="510"/>
    </location>
</feature>
<dbReference type="CDD" id="cd00060">
    <property type="entry name" value="FHA"/>
    <property type="match status" value="1"/>
</dbReference>
<dbReference type="SUPFAM" id="SSF49879">
    <property type="entry name" value="SMAD/FHA domain"/>
    <property type="match status" value="1"/>
</dbReference>
<dbReference type="InterPro" id="IPR000253">
    <property type="entry name" value="FHA_dom"/>
</dbReference>
<feature type="domain" description="VWFA" evidence="5">
    <location>
        <begin position="92"/>
        <end position="268"/>
    </location>
</feature>
<keyword evidence="2" id="KW-1133">Transmembrane helix</keyword>
<comment type="caution">
    <text evidence="6">The sequence shown here is derived from an EMBL/GenBank/DDBJ whole genome shotgun (WGS) entry which is preliminary data.</text>
</comment>
<dbReference type="SMART" id="SM00327">
    <property type="entry name" value="VWA"/>
    <property type="match status" value="1"/>
</dbReference>
<feature type="compositionally biased region" description="Acidic residues" evidence="1">
    <location>
        <begin position="324"/>
        <end position="345"/>
    </location>
</feature>
<evidence type="ECO:0000259" key="4">
    <source>
        <dbReference type="PROSITE" id="PS50006"/>
    </source>
</evidence>